<dbReference type="Pfam" id="PF00789">
    <property type="entry name" value="UBX"/>
    <property type="match status" value="1"/>
</dbReference>
<dbReference type="Pfam" id="PF13899">
    <property type="entry name" value="Thioredoxin_7"/>
    <property type="match status" value="1"/>
</dbReference>
<dbReference type="InterPro" id="IPR050730">
    <property type="entry name" value="UBX_domain-protein"/>
</dbReference>
<evidence type="ECO:0000313" key="4">
    <source>
        <dbReference type="Proteomes" id="UP000332933"/>
    </source>
</evidence>
<dbReference type="SUPFAM" id="SSF54236">
    <property type="entry name" value="Ubiquitin-like"/>
    <property type="match status" value="1"/>
</dbReference>
<protein>
    <submittedName>
        <fullName evidence="3">Aste57867_21229 protein</fullName>
    </submittedName>
</protein>
<evidence type="ECO:0000259" key="1">
    <source>
        <dbReference type="PROSITE" id="PS50033"/>
    </source>
</evidence>
<dbReference type="Gene3D" id="1.10.8.10">
    <property type="entry name" value="DNA helicase RuvA subunit, C-terminal domain"/>
    <property type="match status" value="1"/>
</dbReference>
<dbReference type="Gene3D" id="3.40.30.10">
    <property type="entry name" value="Glutaredoxin"/>
    <property type="match status" value="1"/>
</dbReference>
<dbReference type="PANTHER" id="PTHR23322:SF6">
    <property type="entry name" value="UBX DOMAIN-CONTAINING PROTEIN 7"/>
    <property type="match status" value="1"/>
</dbReference>
<reference evidence="3 4" key="1">
    <citation type="submission" date="2019-03" db="EMBL/GenBank/DDBJ databases">
        <authorList>
            <person name="Gaulin E."/>
            <person name="Dumas B."/>
        </authorList>
    </citation>
    <scope>NUCLEOTIDE SEQUENCE [LARGE SCALE GENOMIC DNA]</scope>
    <source>
        <strain evidence="3">CBS 568.67</strain>
    </source>
</reference>
<dbReference type="Pfam" id="PF14555">
    <property type="entry name" value="UBA_4"/>
    <property type="match status" value="1"/>
</dbReference>
<evidence type="ECO:0000313" key="3">
    <source>
        <dbReference type="EMBL" id="VFT97901.1"/>
    </source>
</evidence>
<dbReference type="EMBL" id="VJMH01006962">
    <property type="protein sequence ID" value="KAF0687009.1"/>
    <property type="molecule type" value="Genomic_DNA"/>
</dbReference>
<dbReference type="Gene3D" id="3.10.20.90">
    <property type="entry name" value="Phosphatidylinositol 3-kinase Catalytic Subunit, Chain A, domain 1"/>
    <property type="match status" value="1"/>
</dbReference>
<dbReference type="GO" id="GO:0005634">
    <property type="term" value="C:nucleus"/>
    <property type="evidence" value="ECO:0007669"/>
    <property type="project" value="TreeGrafter"/>
</dbReference>
<dbReference type="SUPFAM" id="SSF46934">
    <property type="entry name" value="UBA-like"/>
    <property type="match status" value="1"/>
</dbReference>
<dbReference type="SMART" id="SM00594">
    <property type="entry name" value="UAS"/>
    <property type="match status" value="1"/>
</dbReference>
<accession>A0A485LGY8</accession>
<dbReference type="InterPro" id="IPR001012">
    <property type="entry name" value="UBX_dom"/>
</dbReference>
<evidence type="ECO:0000313" key="2">
    <source>
        <dbReference type="EMBL" id="KAF0687009.1"/>
    </source>
</evidence>
<dbReference type="CDD" id="cd02958">
    <property type="entry name" value="UAS"/>
    <property type="match status" value="1"/>
</dbReference>
<dbReference type="CDD" id="cd14273">
    <property type="entry name" value="UBA_TAP-C_like"/>
    <property type="match status" value="1"/>
</dbReference>
<dbReference type="EMBL" id="CAADRA010006988">
    <property type="protein sequence ID" value="VFT97901.1"/>
    <property type="molecule type" value="Genomic_DNA"/>
</dbReference>
<dbReference type="SMART" id="SM00166">
    <property type="entry name" value="UBX"/>
    <property type="match status" value="1"/>
</dbReference>
<dbReference type="SUPFAM" id="SSF52833">
    <property type="entry name" value="Thioredoxin-like"/>
    <property type="match status" value="1"/>
</dbReference>
<organism evidence="3 4">
    <name type="scientific">Aphanomyces stellatus</name>
    <dbReference type="NCBI Taxonomy" id="120398"/>
    <lineage>
        <taxon>Eukaryota</taxon>
        <taxon>Sar</taxon>
        <taxon>Stramenopiles</taxon>
        <taxon>Oomycota</taxon>
        <taxon>Saprolegniomycetes</taxon>
        <taxon>Saprolegniales</taxon>
        <taxon>Verrucalvaceae</taxon>
        <taxon>Aphanomyces</taxon>
    </lineage>
</organism>
<dbReference type="OrthoDB" id="270602at2759"/>
<dbReference type="PROSITE" id="PS50033">
    <property type="entry name" value="UBX"/>
    <property type="match status" value="1"/>
</dbReference>
<dbReference type="InterPro" id="IPR006577">
    <property type="entry name" value="UAS"/>
</dbReference>
<dbReference type="PANTHER" id="PTHR23322">
    <property type="entry name" value="FAS-ASSOCIATED PROTEIN"/>
    <property type="match status" value="1"/>
</dbReference>
<dbReference type="CDD" id="cd01767">
    <property type="entry name" value="UBX"/>
    <property type="match status" value="1"/>
</dbReference>
<proteinExistence type="predicted"/>
<sequence>MDEEALTNFMSITGADAATAQQYLELTAWKIEEAVNLFMESGGSGTSGNTTGGASAGSTFDPYIQQDVRAPDPSKRQRLVGGDLDGHGAIPHPAQFFGRGSNFNQFSSTPHNPNGLFQRDYAAETIASINAMRGGPGSSRFSIDTEDMGRRENQGLSQLFQPPVGLMFHGTLAEARNLAKQESKWLLVNVQDETVFASLRLNRDTWSDDFVQNLVSSGFVFWQSYATTDQGKKFCALYQVDTGMLPVICILDPRTGQKIVEWHDFIEPQNLTEKLSDFCCLNSLDGGPVAAPPAPAAVSRPVVRERTEDEELAAAIAASLEHNDDDDDDNDIEVDVGEEEKEEEKVAAFVPLPDEPADGPLVTRVQIRTTVGTRLMRRFYKSDPVSILWQFVQQEIPESRSRGFELRTSYPPAAVALADHSLTDAKLENASLMMQWT</sequence>
<dbReference type="AlphaFoldDB" id="A0A485LGY8"/>
<dbReference type="InterPro" id="IPR009060">
    <property type="entry name" value="UBA-like_sf"/>
</dbReference>
<name>A0A485LGY8_9STRA</name>
<gene>
    <name evidence="3" type="primary">Aste57867_21229</name>
    <name evidence="2" type="ORF">As57867_021161</name>
    <name evidence="3" type="ORF">ASTE57867_21229</name>
</gene>
<feature type="domain" description="UBX" evidence="1">
    <location>
        <begin position="358"/>
        <end position="435"/>
    </location>
</feature>
<dbReference type="Proteomes" id="UP000332933">
    <property type="component" value="Unassembled WGS sequence"/>
</dbReference>
<dbReference type="GO" id="GO:0043130">
    <property type="term" value="F:ubiquitin binding"/>
    <property type="evidence" value="ECO:0007669"/>
    <property type="project" value="TreeGrafter"/>
</dbReference>
<reference evidence="2" key="2">
    <citation type="submission" date="2019-06" db="EMBL/GenBank/DDBJ databases">
        <title>Genomics analysis of Aphanomyces spp. identifies a new class of oomycete effector associated with host adaptation.</title>
        <authorList>
            <person name="Gaulin E."/>
        </authorList>
    </citation>
    <scope>NUCLEOTIDE SEQUENCE</scope>
    <source>
        <strain evidence="2">CBS 578.67</strain>
    </source>
</reference>
<keyword evidence="4" id="KW-1185">Reference proteome</keyword>
<dbReference type="GO" id="GO:0043161">
    <property type="term" value="P:proteasome-mediated ubiquitin-dependent protein catabolic process"/>
    <property type="evidence" value="ECO:0007669"/>
    <property type="project" value="TreeGrafter"/>
</dbReference>
<dbReference type="InterPro" id="IPR029071">
    <property type="entry name" value="Ubiquitin-like_domsf"/>
</dbReference>
<dbReference type="InterPro" id="IPR036249">
    <property type="entry name" value="Thioredoxin-like_sf"/>
</dbReference>